<dbReference type="OrthoDB" id="2666389at2"/>
<sequence>MEEIVGKAFEELTEEEMKNMQGSGDVQPETTPLCGFTIGIGIGALVSVKWC</sequence>
<dbReference type="GO" id="GO:0050830">
    <property type="term" value="P:defense response to Gram-positive bacterium"/>
    <property type="evidence" value="ECO:0007669"/>
    <property type="project" value="InterPro"/>
</dbReference>
<dbReference type="NCBIfam" id="TIGR03893">
    <property type="entry name" value="lant_SP_1948"/>
    <property type="match status" value="1"/>
</dbReference>
<dbReference type="SMR" id="R3W9I2"/>
<name>R3W9I2_9ENTE</name>
<accession>R3W9I2</accession>
<protein>
    <submittedName>
        <fullName evidence="1">Type 2 lantibiotic</fullName>
    </submittedName>
</protein>
<dbReference type="PATRIC" id="fig|1158612.3.peg.2051"/>
<dbReference type="eggNOG" id="ENOG50308BF">
    <property type="taxonomic scope" value="Bacteria"/>
</dbReference>
<evidence type="ECO:0000313" key="2">
    <source>
        <dbReference type="Proteomes" id="UP000013840"/>
    </source>
</evidence>
<dbReference type="NCBIfam" id="NF038161">
    <property type="entry name" value="lant_II_LchA2"/>
    <property type="match status" value="1"/>
</dbReference>
<organism evidence="1 2">
    <name type="scientific">Enterococcus caccae ATCC BAA-1240</name>
    <dbReference type="NCBI Taxonomy" id="1158612"/>
    <lineage>
        <taxon>Bacteria</taxon>
        <taxon>Bacillati</taxon>
        <taxon>Bacillota</taxon>
        <taxon>Bacilli</taxon>
        <taxon>Lactobacillales</taxon>
        <taxon>Enterococcaceae</taxon>
        <taxon>Enterococcus</taxon>
    </lineage>
</organism>
<dbReference type="InterPro" id="IPR027632">
    <property type="entry name" value="Lant_2_A2"/>
</dbReference>
<dbReference type="EMBL" id="AJAU01000019">
    <property type="protein sequence ID" value="EOL44531.1"/>
    <property type="molecule type" value="Genomic_DNA"/>
</dbReference>
<comment type="caution">
    <text evidence="1">The sequence shown here is derived from an EMBL/GenBank/DDBJ whole genome shotgun (WGS) entry which is preliminary data.</text>
</comment>
<proteinExistence type="predicted"/>
<dbReference type="Proteomes" id="UP000013840">
    <property type="component" value="Unassembled WGS sequence"/>
</dbReference>
<evidence type="ECO:0000313" key="1">
    <source>
        <dbReference type="EMBL" id="EOL44531.1"/>
    </source>
</evidence>
<gene>
    <name evidence="1" type="ORF">UC7_02074</name>
</gene>
<keyword evidence="2" id="KW-1185">Reference proteome</keyword>
<dbReference type="AlphaFoldDB" id="R3W9I2"/>
<dbReference type="Pfam" id="PF16934">
    <property type="entry name" value="Mersacidin"/>
    <property type="match status" value="1"/>
</dbReference>
<dbReference type="RefSeq" id="WP_010772181.1">
    <property type="nucleotide sequence ID" value="NZ_KB946334.1"/>
</dbReference>
<reference evidence="1 2" key="1">
    <citation type="submission" date="2013-02" db="EMBL/GenBank/DDBJ databases">
        <title>The Genome Sequence of Enterococcus caccae BAA-1240.</title>
        <authorList>
            <consortium name="The Broad Institute Genome Sequencing Platform"/>
            <consortium name="The Broad Institute Genome Sequencing Center for Infectious Disease"/>
            <person name="Earl A.M."/>
            <person name="Gilmore M.S."/>
            <person name="Lebreton F."/>
            <person name="Walker B."/>
            <person name="Young S.K."/>
            <person name="Zeng Q."/>
            <person name="Gargeya S."/>
            <person name="Fitzgerald M."/>
            <person name="Haas B."/>
            <person name="Abouelleil A."/>
            <person name="Alvarado L."/>
            <person name="Arachchi H.M."/>
            <person name="Berlin A.M."/>
            <person name="Chapman S.B."/>
            <person name="Dewar J."/>
            <person name="Goldberg J."/>
            <person name="Griggs A."/>
            <person name="Gujja S."/>
            <person name="Hansen M."/>
            <person name="Howarth C."/>
            <person name="Imamovic A."/>
            <person name="Larimer J."/>
            <person name="McCowan C."/>
            <person name="Murphy C."/>
            <person name="Neiman D."/>
            <person name="Pearson M."/>
            <person name="Priest M."/>
            <person name="Roberts A."/>
            <person name="Saif S."/>
            <person name="Shea T."/>
            <person name="Sisk P."/>
            <person name="Sykes S."/>
            <person name="Wortman J."/>
            <person name="Nusbaum C."/>
            <person name="Birren B."/>
        </authorList>
    </citation>
    <scope>NUCLEOTIDE SEQUENCE [LARGE SCALE GENOMIC DNA]</scope>
    <source>
        <strain evidence="1 2">ATCC BAA-1240</strain>
    </source>
</reference>